<comment type="subcellular location">
    <subcellularLocation>
        <location evidence="1">Periplasm</location>
    </subcellularLocation>
</comment>
<evidence type="ECO:0000313" key="5">
    <source>
        <dbReference type="EMBL" id="KAA8998516.1"/>
    </source>
</evidence>
<dbReference type="OrthoDB" id="9781890at2"/>
<dbReference type="GO" id="GO:0030288">
    <property type="term" value="C:outer membrane-bounded periplasmic space"/>
    <property type="evidence" value="ECO:0007669"/>
    <property type="project" value="TreeGrafter"/>
</dbReference>
<organism evidence="5 6">
    <name type="scientific">Affinibrenneria salicis</name>
    <dbReference type="NCBI Taxonomy" id="2590031"/>
    <lineage>
        <taxon>Bacteria</taxon>
        <taxon>Pseudomonadati</taxon>
        <taxon>Pseudomonadota</taxon>
        <taxon>Gammaproteobacteria</taxon>
        <taxon>Enterobacterales</taxon>
        <taxon>Pectobacteriaceae</taxon>
        <taxon>Affinibrenneria</taxon>
    </lineage>
</organism>
<dbReference type="InterPro" id="IPR025997">
    <property type="entry name" value="SBP_2_dom"/>
</dbReference>
<keyword evidence="6" id="KW-1185">Reference proteome</keyword>
<dbReference type="GO" id="GO:0030246">
    <property type="term" value="F:carbohydrate binding"/>
    <property type="evidence" value="ECO:0007669"/>
    <property type="project" value="TreeGrafter"/>
</dbReference>
<proteinExistence type="inferred from homology"/>
<evidence type="ECO:0000256" key="2">
    <source>
        <dbReference type="ARBA" id="ARBA00007639"/>
    </source>
</evidence>
<feature type="signal peptide" evidence="3">
    <location>
        <begin position="1"/>
        <end position="21"/>
    </location>
</feature>
<dbReference type="AlphaFoldDB" id="A0A5J5FY41"/>
<dbReference type="RefSeq" id="WP_150435993.1">
    <property type="nucleotide sequence ID" value="NZ_VYKJ01000008.1"/>
</dbReference>
<accession>A0A5J5FY41</accession>
<dbReference type="Proteomes" id="UP000335415">
    <property type="component" value="Unassembled WGS sequence"/>
</dbReference>
<evidence type="ECO:0000256" key="1">
    <source>
        <dbReference type="ARBA" id="ARBA00004418"/>
    </source>
</evidence>
<dbReference type="PANTHER" id="PTHR30036">
    <property type="entry name" value="D-XYLOSE-BINDING PERIPLASMIC PROTEIN"/>
    <property type="match status" value="1"/>
</dbReference>
<dbReference type="EMBL" id="VYKJ01000008">
    <property type="protein sequence ID" value="KAA8998516.1"/>
    <property type="molecule type" value="Genomic_DNA"/>
</dbReference>
<dbReference type="PANTHER" id="PTHR30036:SF7">
    <property type="entry name" value="ABC TRANSPORTER PERIPLASMIC-BINDING PROTEIN YPHF"/>
    <property type="match status" value="1"/>
</dbReference>
<dbReference type="Gene3D" id="3.40.50.2300">
    <property type="match status" value="2"/>
</dbReference>
<evidence type="ECO:0000259" key="4">
    <source>
        <dbReference type="Pfam" id="PF13407"/>
    </source>
</evidence>
<gene>
    <name evidence="5" type="ORF">FJU30_16070</name>
</gene>
<dbReference type="GO" id="GO:0055085">
    <property type="term" value="P:transmembrane transport"/>
    <property type="evidence" value="ECO:0007669"/>
    <property type="project" value="UniProtKB-ARBA"/>
</dbReference>
<dbReference type="Pfam" id="PF13407">
    <property type="entry name" value="Peripla_BP_4"/>
    <property type="match status" value="1"/>
</dbReference>
<evidence type="ECO:0000256" key="3">
    <source>
        <dbReference type="SAM" id="SignalP"/>
    </source>
</evidence>
<comment type="caution">
    <text evidence="5">The sequence shown here is derived from an EMBL/GenBank/DDBJ whole genome shotgun (WGS) entry which is preliminary data.</text>
</comment>
<dbReference type="SUPFAM" id="SSF53822">
    <property type="entry name" value="Periplasmic binding protein-like I"/>
    <property type="match status" value="1"/>
</dbReference>
<feature type="domain" description="Periplasmic binding protein" evidence="4">
    <location>
        <begin position="37"/>
        <end position="292"/>
    </location>
</feature>
<sequence>MKKLTLSCLITTLLASGAAWAEEASVPQKANKPFTMGVVVKVGGIPWFNVMEQGIKEEGKALGVNAWQVGPTTPDPAEQVRAIEDLIAKKVDVIGVVPNDAKVLEPVLKRAQEAGIKVITHESPAQTNADWDFELLDTQSMGANHMKDMAACMGEEGKYAMFVGSLTVPLVNEWADAAIAWQKAHYPKMTLVEDRFGVAESVDDSMRTANDLLSKHRDLKGIMSFGSQGPIGAGRAVDKRKKNDSTCVFGTFTPGQGIRLLEKAAIDGGYISNPMTAGKVFVQVATAMMNGDPIENGVKLGDMGTISIKGNTILSDNPEKLDVENTKRLVKLGL</sequence>
<keyword evidence="3" id="KW-0732">Signal</keyword>
<dbReference type="InterPro" id="IPR050555">
    <property type="entry name" value="Bact_Solute-Bind_Prot2"/>
</dbReference>
<name>A0A5J5FY41_9GAMM</name>
<dbReference type="InterPro" id="IPR028082">
    <property type="entry name" value="Peripla_BP_I"/>
</dbReference>
<feature type="chain" id="PRO_5023840953" evidence="3">
    <location>
        <begin position="22"/>
        <end position="334"/>
    </location>
</feature>
<comment type="similarity">
    <text evidence="2">Belongs to the bacterial solute-binding protein 2 family.</text>
</comment>
<reference evidence="5 6" key="1">
    <citation type="submission" date="2019-09" db="EMBL/GenBank/DDBJ databases">
        <authorList>
            <person name="Li Y."/>
        </authorList>
    </citation>
    <scope>NUCLEOTIDE SEQUENCE [LARGE SCALE GENOMIC DNA]</scope>
    <source>
        <strain evidence="5 6">L3-3HA</strain>
    </source>
</reference>
<protein>
    <submittedName>
        <fullName evidence="5">Autoinducer 2 ABC transporter substrate-binding protein</fullName>
    </submittedName>
</protein>
<evidence type="ECO:0000313" key="6">
    <source>
        <dbReference type="Proteomes" id="UP000335415"/>
    </source>
</evidence>